<protein>
    <recommendedName>
        <fullName evidence="1">SpoVT-AbrB domain-containing protein</fullName>
    </recommendedName>
</protein>
<dbReference type="EMBL" id="BSYK01000008">
    <property type="protein sequence ID" value="GMG77035.1"/>
    <property type="molecule type" value="Genomic_DNA"/>
</dbReference>
<proteinExistence type="predicted"/>
<dbReference type="SMART" id="SM00966">
    <property type="entry name" value="SpoVT_AbrB"/>
    <property type="match status" value="1"/>
</dbReference>
<evidence type="ECO:0000313" key="2">
    <source>
        <dbReference type="EMBL" id="GMG77015.1"/>
    </source>
</evidence>
<name>A0AAX6BTF1_PRIMG</name>
<feature type="domain" description="SpoVT-AbrB" evidence="1">
    <location>
        <begin position="14"/>
        <end position="58"/>
    </location>
</feature>
<evidence type="ECO:0000313" key="4">
    <source>
        <dbReference type="Proteomes" id="UP001165240"/>
    </source>
</evidence>
<dbReference type="Pfam" id="PF04014">
    <property type="entry name" value="MazE_antitoxin"/>
    <property type="match status" value="1"/>
</dbReference>
<dbReference type="EMBL" id="BSYK01000007">
    <property type="protein sequence ID" value="GMG77015.1"/>
    <property type="molecule type" value="Genomic_DNA"/>
</dbReference>
<dbReference type="SUPFAM" id="SSF89447">
    <property type="entry name" value="AbrB/MazE/MraZ-like"/>
    <property type="match status" value="1"/>
</dbReference>
<gene>
    <name evidence="2" type="ORF">ShirakiTB12_54840</name>
    <name evidence="3" type="ORF">ShirakiTB12_55040</name>
</gene>
<dbReference type="Gene3D" id="2.10.260.10">
    <property type="match status" value="1"/>
</dbReference>
<dbReference type="RefSeq" id="WP_062954791.1">
    <property type="nucleotide sequence ID" value="NZ_BSYK01000007.1"/>
</dbReference>
<dbReference type="GO" id="GO:0003677">
    <property type="term" value="F:DNA binding"/>
    <property type="evidence" value="ECO:0007669"/>
    <property type="project" value="InterPro"/>
</dbReference>
<dbReference type="InterPro" id="IPR007159">
    <property type="entry name" value="SpoVT-AbrB_dom"/>
</dbReference>
<comment type="caution">
    <text evidence="2">The sequence shown here is derived from an EMBL/GenBank/DDBJ whole genome shotgun (WGS) entry which is preliminary data.</text>
</comment>
<evidence type="ECO:0000313" key="3">
    <source>
        <dbReference type="EMBL" id="GMG77035.1"/>
    </source>
</evidence>
<accession>A0AAX6BTF1</accession>
<sequence length="91" mass="10429">MMDMAVREVERKITKIGNSSGVTFPPEVLEHLNVKQGEMVVFDLEKDGKVVLKKRPAVNVEGFEEIDADFLEGMKDLFDRYDNTLRNLADR</sequence>
<reference evidence="2" key="1">
    <citation type="journal article" date="2024" name="Appl Microbiol">
        <title>Effect of kuratsuki Bacillus and Priestia on Taste of Sake.</title>
        <authorList>
            <person name="Kobayashi K."/>
            <person name="Nishida H."/>
        </authorList>
    </citation>
    <scope>NUCLEOTIDE SEQUENCE</scope>
    <source>
        <strain evidence="2">B-12</strain>
    </source>
</reference>
<dbReference type="InterPro" id="IPR037914">
    <property type="entry name" value="SpoVT-AbrB_sf"/>
</dbReference>
<evidence type="ECO:0000259" key="1">
    <source>
        <dbReference type="SMART" id="SM00966"/>
    </source>
</evidence>
<dbReference type="AlphaFoldDB" id="A0AAX6BTF1"/>
<dbReference type="Proteomes" id="UP001165240">
    <property type="component" value="Unassembled WGS sequence"/>
</dbReference>
<organism evidence="2 4">
    <name type="scientific">Priestia megaterium</name>
    <name type="common">Bacillus megaterium</name>
    <dbReference type="NCBI Taxonomy" id="1404"/>
    <lineage>
        <taxon>Bacteria</taxon>
        <taxon>Bacillati</taxon>
        <taxon>Bacillota</taxon>
        <taxon>Bacilli</taxon>
        <taxon>Bacillales</taxon>
        <taxon>Bacillaceae</taxon>
        <taxon>Priestia</taxon>
    </lineage>
</organism>